<name>H5XDB3_9PSEU</name>
<accession>H5XDB3</accession>
<protein>
    <submittedName>
        <fullName evidence="4">Methylase involved in ubiquinone/menaquinone biosynthesis</fullName>
    </submittedName>
</protein>
<dbReference type="RefSeq" id="WP_005452845.1">
    <property type="nucleotide sequence ID" value="NZ_CM001440.1"/>
</dbReference>
<dbReference type="SUPFAM" id="SSF53335">
    <property type="entry name" value="S-adenosyl-L-methionine-dependent methyltransferases"/>
    <property type="match status" value="1"/>
</dbReference>
<reference evidence="4 5" key="1">
    <citation type="submission" date="2011-11" db="EMBL/GenBank/DDBJ databases">
        <title>The Noncontiguous Finished sequence of Saccharomonospora cyanea NA-134.</title>
        <authorList>
            <consortium name="US DOE Joint Genome Institute"/>
            <person name="Lucas S."/>
            <person name="Han J."/>
            <person name="Lapidus A."/>
            <person name="Cheng J.-F."/>
            <person name="Goodwin L."/>
            <person name="Pitluck S."/>
            <person name="Peters L."/>
            <person name="Ovchinnikova G."/>
            <person name="Lu M."/>
            <person name="Detter J.C."/>
            <person name="Han C."/>
            <person name="Tapia R."/>
            <person name="Land M."/>
            <person name="Hauser L."/>
            <person name="Kyrpides N."/>
            <person name="Ivanova N."/>
            <person name="Pagani I."/>
            <person name="Brambilla E.-M."/>
            <person name="Klenk H.-P."/>
            <person name="Woyke T."/>
        </authorList>
    </citation>
    <scope>NUCLEOTIDE SEQUENCE [LARGE SCALE GENOMIC DNA]</scope>
    <source>
        <strain evidence="4 5">NA-134</strain>
    </source>
</reference>
<proteinExistence type="predicted"/>
<dbReference type="AlphaFoldDB" id="H5XDB3"/>
<feature type="domain" description="Methyltransferase" evidence="3">
    <location>
        <begin position="40"/>
        <end position="137"/>
    </location>
</feature>
<organism evidence="4 5">
    <name type="scientific">Saccharomonospora cyanea NA-134</name>
    <dbReference type="NCBI Taxonomy" id="882082"/>
    <lineage>
        <taxon>Bacteria</taxon>
        <taxon>Bacillati</taxon>
        <taxon>Actinomycetota</taxon>
        <taxon>Actinomycetes</taxon>
        <taxon>Pseudonocardiales</taxon>
        <taxon>Pseudonocardiaceae</taxon>
        <taxon>Saccharomonospora</taxon>
    </lineage>
</organism>
<keyword evidence="4" id="KW-0830">Ubiquinone</keyword>
<dbReference type="InterPro" id="IPR051052">
    <property type="entry name" value="Diverse_substrate_MTase"/>
</dbReference>
<dbReference type="EMBL" id="CM001440">
    <property type="protein sequence ID" value="EHR59193.1"/>
    <property type="molecule type" value="Genomic_DNA"/>
</dbReference>
<dbReference type="GO" id="GO:0032259">
    <property type="term" value="P:methylation"/>
    <property type="evidence" value="ECO:0007669"/>
    <property type="project" value="UniProtKB-KW"/>
</dbReference>
<sequence>MNLGFRGEVVDFYHQYRRGYPPQVINALAARFELTADDVVVDLGCGTGQLAVPLARRVRAVVAVDPEPDMLARGRRAAAEQAIPNLSWMLGADTDIPALPALLGNRSVGAVTIGQALHWMNHHELFPALVPLVRPGGGVAIVTNGAPLWLQDSGWSHALRDYLENWLGTPLTRTCGADETTQQQYRDSMAAAGFQVHMESIDYTDTLDLPQIVGGIFSALHADHLPAPDDRPHFAEQVRRALEPHAPFTEHIHVPILTGRLV</sequence>
<dbReference type="HOGENOM" id="CLU_080966_0_0_11"/>
<dbReference type="InterPro" id="IPR029063">
    <property type="entry name" value="SAM-dependent_MTases_sf"/>
</dbReference>
<dbReference type="PANTHER" id="PTHR44942">
    <property type="entry name" value="METHYLTRANSF_11 DOMAIN-CONTAINING PROTEIN"/>
    <property type="match status" value="1"/>
</dbReference>
<keyword evidence="1 4" id="KW-0489">Methyltransferase</keyword>
<evidence type="ECO:0000256" key="1">
    <source>
        <dbReference type="ARBA" id="ARBA00022603"/>
    </source>
</evidence>
<dbReference type="Pfam" id="PF13649">
    <property type="entry name" value="Methyltransf_25"/>
    <property type="match status" value="1"/>
</dbReference>
<dbReference type="PANTHER" id="PTHR44942:SF4">
    <property type="entry name" value="METHYLTRANSFERASE TYPE 11 DOMAIN-CONTAINING PROTEIN"/>
    <property type="match status" value="1"/>
</dbReference>
<evidence type="ECO:0000313" key="4">
    <source>
        <dbReference type="EMBL" id="EHR59193.1"/>
    </source>
</evidence>
<dbReference type="STRING" id="882082.SaccyDRAFT_0256"/>
<evidence type="ECO:0000259" key="3">
    <source>
        <dbReference type="Pfam" id="PF13649"/>
    </source>
</evidence>
<evidence type="ECO:0000256" key="2">
    <source>
        <dbReference type="ARBA" id="ARBA00022679"/>
    </source>
</evidence>
<keyword evidence="2" id="KW-0808">Transferase</keyword>
<dbReference type="OrthoDB" id="9797252at2"/>
<evidence type="ECO:0000313" key="5">
    <source>
        <dbReference type="Proteomes" id="UP000002791"/>
    </source>
</evidence>
<gene>
    <name evidence="4" type="ORF">SaccyDRAFT_0256</name>
</gene>
<dbReference type="CDD" id="cd02440">
    <property type="entry name" value="AdoMet_MTases"/>
    <property type="match status" value="1"/>
</dbReference>
<dbReference type="Gene3D" id="3.40.50.150">
    <property type="entry name" value="Vaccinia Virus protein VP39"/>
    <property type="match status" value="1"/>
</dbReference>
<dbReference type="Proteomes" id="UP000002791">
    <property type="component" value="Chromosome"/>
</dbReference>
<dbReference type="eggNOG" id="COG2226">
    <property type="taxonomic scope" value="Bacteria"/>
</dbReference>
<dbReference type="InterPro" id="IPR041698">
    <property type="entry name" value="Methyltransf_25"/>
</dbReference>
<keyword evidence="5" id="KW-1185">Reference proteome</keyword>
<dbReference type="GO" id="GO:0008168">
    <property type="term" value="F:methyltransferase activity"/>
    <property type="evidence" value="ECO:0007669"/>
    <property type="project" value="UniProtKB-KW"/>
</dbReference>